<dbReference type="OrthoDB" id="2630713at2"/>
<evidence type="ECO:0000313" key="3">
    <source>
        <dbReference type="Proteomes" id="UP000006854"/>
    </source>
</evidence>
<dbReference type="eggNOG" id="COG3227">
    <property type="taxonomic scope" value="Bacteria"/>
</dbReference>
<reference evidence="2 3" key="1">
    <citation type="journal article" date="2011" name="BMC Genomics">
        <title>Genome-wide analysis of the role of GlnR in Streptomyces venezuelae provides new insights into global nitrogen regulation in actinomycetes.</title>
        <authorList>
            <person name="Pullan S.T."/>
            <person name="Bibb M.J."/>
            <person name="Merrick M."/>
        </authorList>
    </citation>
    <scope>NUCLEOTIDE SEQUENCE [LARGE SCALE GENOMIC DNA]</scope>
    <source>
        <strain evidence="2">ATCC 10712</strain>
    </source>
</reference>
<name>F2RLV9_STRVP</name>
<dbReference type="GeneID" id="51867717"/>
<dbReference type="RefSeq" id="WP_015038384.1">
    <property type="nucleotide sequence ID" value="NC_018750.1"/>
</dbReference>
<sequence>MGRNEERRHRNDPGPLPGVPLKLTSGVGEHRGADGVLRRYLDPGATLFRAPTARRAVNTFVRERAGDLGTEGTDLREVAKEEHTSTLHVRYQQYHQDVPILGATLQMVADTGQAAVVQVENATEPDVSDAPDVTEAQAPDVVEKAALAPFQKGYESAAVVRDTLGYLRDTSRPPLPAADRPTASVALLKTGKRRPDGKLHLVHDLVVETSGPFEHFRVVVDAVGGNLLWIETAGRYVTATLNVYLPDPVTDSGLGTLSSLSTNDELKALAHEVQTDVSPADGNGKFHLAGPMCRCVDWDESGFAQPESASPPRFVFESHRANLGFLSANAYYWVDSFANYLKKLGNPQLNERMVAVDVDPQGAPTIDRSEWIGTTDPPRMRFDMKHVPGAADLGIIVHEYTHGVIQWLRPGATAPLEYEHSICDVMAGIYRDLFNREGHRRTETFPFDNNAQEAWSQDRRLDLTQRFDDPDFDTFPPDRRTSMLASALWQCYLGMGGASKNQPVRQKAADKLIKVLLAMVPRLAADTPKSKDNAVHLANICIAADTEVHGGLHKNVMRGAFVRQGLLPKPNIDVFIADSDRDTGEEPSGEGDPFWTSPDIWVRNELEGDDPDAGHQEPIMNQVNYLYVRVRNRGTDEAPAGSFTVETRRCDPGTGMTWPGSFKPISEKMTIQQPIPAGGSVRVGPFPWTPTIAGHECLIAVAHGADDPAVTATSGDPIPHDKLVRFDNNVGQRNVYPKPSILGGQTKFPMKLNGGPAATDGAWELDATAMPPDTQITIRTLSRIIKPSTLTNIEATEAGDVRTTLQMKGGDSALVEGFRLDANDEVSADVTIDFSHEAVHMKAYDLVTTQLQDHEVAGRLTIEITAVKDLSEWFFGNRNTHEVHIQTCPYWDQISDHSKEPYPRIELALAHGYNGCAYCLPQHNTG</sequence>
<keyword evidence="3" id="KW-1185">Reference proteome</keyword>
<gene>
    <name evidence="2" type="ordered locus">SVEN_7203</name>
</gene>
<proteinExistence type="predicted"/>
<dbReference type="STRING" id="953739.SVEN_7203"/>
<evidence type="ECO:0000313" key="2">
    <source>
        <dbReference type="EMBL" id="CCA60489.1"/>
    </source>
</evidence>
<evidence type="ECO:0000256" key="1">
    <source>
        <dbReference type="SAM" id="MobiDB-lite"/>
    </source>
</evidence>
<feature type="compositionally biased region" description="Basic and acidic residues" evidence="1">
    <location>
        <begin position="1"/>
        <end position="12"/>
    </location>
</feature>
<dbReference type="HOGENOM" id="CLU_316400_0_0_11"/>
<dbReference type="KEGG" id="sve:SVEN_7203"/>
<organism evidence="2 3">
    <name type="scientific">Streptomyces venezuelae (strain ATCC 10712 / CBS 650.69 / DSM 40230 / JCM 4526 / NBRC 13096 / PD 04745)</name>
    <dbReference type="NCBI Taxonomy" id="953739"/>
    <lineage>
        <taxon>Bacteria</taxon>
        <taxon>Bacillati</taxon>
        <taxon>Actinomycetota</taxon>
        <taxon>Actinomycetes</taxon>
        <taxon>Kitasatosporales</taxon>
        <taxon>Streptomycetaceae</taxon>
        <taxon>Streptomyces</taxon>
    </lineage>
</organism>
<dbReference type="SUPFAM" id="SSF55486">
    <property type="entry name" value="Metalloproteases ('zincins'), catalytic domain"/>
    <property type="match status" value="1"/>
</dbReference>
<feature type="region of interest" description="Disordered" evidence="1">
    <location>
        <begin position="1"/>
        <end position="27"/>
    </location>
</feature>
<dbReference type="EMBL" id="FR845719">
    <property type="protein sequence ID" value="CCA60489.1"/>
    <property type="molecule type" value="Genomic_DNA"/>
</dbReference>
<dbReference type="AlphaFoldDB" id="F2RLV9"/>
<protein>
    <submittedName>
        <fullName evidence="2">Metallopeptidase domain protein</fullName>
    </submittedName>
</protein>
<dbReference type="eggNOG" id="COG2304">
    <property type="taxonomic scope" value="Bacteria"/>
</dbReference>
<dbReference type="Proteomes" id="UP000006854">
    <property type="component" value="Chromosome"/>
</dbReference>
<dbReference type="PATRIC" id="fig|953739.5.peg.2431"/>
<accession>F2RLV9</accession>